<evidence type="ECO:0000256" key="5">
    <source>
        <dbReference type="ARBA" id="ARBA00022857"/>
    </source>
</evidence>
<dbReference type="Pfam" id="PF05222">
    <property type="entry name" value="AlaDh_PNT_N"/>
    <property type="match status" value="1"/>
</dbReference>
<dbReference type="GO" id="GO:0008750">
    <property type="term" value="F:proton-translocating NAD(P)+ transhydrogenase activity"/>
    <property type="evidence" value="ECO:0007669"/>
    <property type="project" value="UniProtKB-EC"/>
</dbReference>
<comment type="function">
    <text evidence="1">The transhydrogenation between NADH and NADP is coupled to respiration and ATP hydrolysis and functions as a proton pump across the membrane.</text>
</comment>
<keyword evidence="6" id="KW-1278">Translocase</keyword>
<dbReference type="SMART" id="SM01003">
    <property type="entry name" value="AlaDh_PNT_N"/>
    <property type="match status" value="1"/>
</dbReference>
<dbReference type="RefSeq" id="WP_145679508.1">
    <property type="nucleotide sequence ID" value="NZ_VITF01000019.1"/>
</dbReference>
<dbReference type="NCBIfam" id="NF006942">
    <property type="entry name" value="PRK09424.1"/>
    <property type="match status" value="1"/>
</dbReference>
<dbReference type="SUPFAM" id="SSF52283">
    <property type="entry name" value="Formate/glycerate dehydrogenase catalytic domain-like"/>
    <property type="match status" value="1"/>
</dbReference>
<dbReference type="GO" id="GO:0016491">
    <property type="term" value="F:oxidoreductase activity"/>
    <property type="evidence" value="ECO:0007669"/>
    <property type="project" value="InterPro"/>
</dbReference>
<dbReference type="PANTHER" id="PTHR10160:SF19">
    <property type="entry name" value="PROTON-TRANSLOCATING NAD(P)(+) TRANSHYDROGENASE"/>
    <property type="match status" value="1"/>
</dbReference>
<dbReference type="AlphaFoldDB" id="A0A560AK35"/>
<dbReference type="InterPro" id="IPR008143">
    <property type="entry name" value="Ala_DH/PNT_CS2"/>
</dbReference>
<evidence type="ECO:0000256" key="1">
    <source>
        <dbReference type="ARBA" id="ARBA00003943"/>
    </source>
</evidence>
<evidence type="ECO:0000256" key="14">
    <source>
        <dbReference type="ARBA" id="ARBA00084087"/>
    </source>
</evidence>
<evidence type="ECO:0000256" key="6">
    <source>
        <dbReference type="ARBA" id="ARBA00022967"/>
    </source>
</evidence>
<gene>
    <name evidence="17" type="ORF">FBZ82_1192</name>
</gene>
<evidence type="ECO:0000256" key="8">
    <source>
        <dbReference type="ARBA" id="ARBA00048202"/>
    </source>
</evidence>
<evidence type="ECO:0000256" key="3">
    <source>
        <dbReference type="ARBA" id="ARBA00012943"/>
    </source>
</evidence>
<evidence type="ECO:0000259" key="16">
    <source>
        <dbReference type="SMART" id="SM01003"/>
    </source>
</evidence>
<dbReference type="InterPro" id="IPR007698">
    <property type="entry name" value="AlaDH/PNT_NAD(H)-bd"/>
</dbReference>
<evidence type="ECO:0000256" key="13">
    <source>
        <dbReference type="ARBA" id="ARBA00081682"/>
    </source>
</evidence>
<evidence type="ECO:0000256" key="9">
    <source>
        <dbReference type="ARBA" id="ARBA00063359"/>
    </source>
</evidence>
<name>A0A560AK35_AZOBR</name>
<dbReference type="GO" id="GO:0050661">
    <property type="term" value="F:NADP binding"/>
    <property type="evidence" value="ECO:0007669"/>
    <property type="project" value="TreeGrafter"/>
</dbReference>
<evidence type="ECO:0000313" key="17">
    <source>
        <dbReference type="EMBL" id="TWA60718.1"/>
    </source>
</evidence>
<dbReference type="Proteomes" id="UP000316083">
    <property type="component" value="Unassembled WGS sequence"/>
</dbReference>
<dbReference type="PROSITE" id="PS00837">
    <property type="entry name" value="ALADH_PNT_2"/>
    <property type="match status" value="1"/>
</dbReference>
<dbReference type="EC" id="7.1.1.1" evidence="3"/>
<feature type="domain" description="Alanine dehydrogenase/pyridine nucleotide transhydrogenase NAD(H)-binding" evidence="15">
    <location>
        <begin position="154"/>
        <end position="321"/>
    </location>
</feature>
<evidence type="ECO:0000313" key="18">
    <source>
        <dbReference type="Proteomes" id="UP000316083"/>
    </source>
</evidence>
<accession>A0A560AK35</accession>
<comment type="catalytic activity">
    <reaction evidence="8">
        <text>NAD(+) + NADPH + H(+)(in) = NADH + NADP(+) + H(+)(out)</text>
        <dbReference type="Rhea" id="RHEA:47992"/>
        <dbReference type="ChEBI" id="CHEBI:15378"/>
        <dbReference type="ChEBI" id="CHEBI:57540"/>
        <dbReference type="ChEBI" id="CHEBI:57783"/>
        <dbReference type="ChEBI" id="CHEBI:57945"/>
        <dbReference type="ChEBI" id="CHEBI:58349"/>
        <dbReference type="EC" id="7.1.1.1"/>
    </reaction>
</comment>
<protein>
    <recommendedName>
        <fullName evidence="10">NAD(P) transhydrogenase subunit alpha part 1</fullName>
        <ecNumber evidence="3">7.1.1.1</ecNumber>
    </recommendedName>
    <alternativeName>
        <fullName evidence="14">Nicotinamide nucleotide transhydrogenase subunit alpha 1</fullName>
    </alternativeName>
    <alternativeName>
        <fullName evidence="12">Proton-translocating transhydrogenase component 1</fullName>
    </alternativeName>
    <alternativeName>
        <fullName evidence="11">Pyridine nucleotide transhydrogenase subunit alpha 1</fullName>
    </alternativeName>
    <alternativeName>
        <fullName evidence="13">dI</fullName>
    </alternativeName>
</protein>
<evidence type="ECO:0000259" key="15">
    <source>
        <dbReference type="SMART" id="SM01002"/>
    </source>
</evidence>
<keyword evidence="4" id="KW-0547">Nucleotide-binding</keyword>
<dbReference type="InterPro" id="IPR007886">
    <property type="entry name" value="AlaDH/PNT_N"/>
</dbReference>
<evidence type="ECO:0000256" key="7">
    <source>
        <dbReference type="ARBA" id="ARBA00023027"/>
    </source>
</evidence>
<evidence type="ECO:0000256" key="2">
    <source>
        <dbReference type="ARBA" id="ARBA00005689"/>
    </source>
</evidence>
<dbReference type="CDD" id="cd05304">
    <property type="entry name" value="Rubrum_tdh"/>
    <property type="match status" value="1"/>
</dbReference>
<organism evidence="17 18">
    <name type="scientific">Azospirillum brasilense</name>
    <dbReference type="NCBI Taxonomy" id="192"/>
    <lineage>
        <taxon>Bacteria</taxon>
        <taxon>Pseudomonadati</taxon>
        <taxon>Pseudomonadota</taxon>
        <taxon>Alphaproteobacteria</taxon>
        <taxon>Rhodospirillales</taxon>
        <taxon>Azospirillaceae</taxon>
        <taxon>Azospirillum</taxon>
    </lineage>
</organism>
<dbReference type="FunFam" id="3.40.50.720:FF:000188">
    <property type="entry name" value="NAD(P) transhydrogenase alpha subunit 1"/>
    <property type="match status" value="1"/>
</dbReference>
<evidence type="ECO:0000256" key="10">
    <source>
        <dbReference type="ARBA" id="ARBA00071353"/>
    </source>
</evidence>
<evidence type="ECO:0000256" key="11">
    <source>
        <dbReference type="ARBA" id="ARBA00076996"/>
    </source>
</evidence>
<comment type="subunit">
    <text evidence="9">Heterotrimer of two alpha chains and a beta (PntB) chain; in Rhodospirillum, the alpha chain is made of two subunits (PntAA and PntAB) and forms a dimer.</text>
</comment>
<comment type="similarity">
    <text evidence="2">Belongs to the AlaDH/PNT family.</text>
</comment>
<evidence type="ECO:0000256" key="12">
    <source>
        <dbReference type="ARBA" id="ARBA00077863"/>
    </source>
</evidence>
<dbReference type="PANTHER" id="PTHR10160">
    <property type="entry name" value="NAD(P) TRANSHYDROGENASE"/>
    <property type="match status" value="1"/>
</dbReference>
<keyword evidence="5" id="KW-0521">NADP</keyword>
<keyword evidence="7" id="KW-0520">NAD</keyword>
<feature type="domain" description="Alanine dehydrogenase/pyridine nucleotide transhydrogenase N-terminal" evidence="16">
    <location>
        <begin position="4"/>
        <end position="145"/>
    </location>
</feature>
<comment type="caution">
    <text evidence="17">The sequence shown here is derived from an EMBL/GenBank/DDBJ whole genome shotgun (WGS) entry which is preliminary data.</text>
</comment>
<dbReference type="Gene3D" id="3.40.50.720">
    <property type="entry name" value="NAD(P)-binding Rossmann-like Domain"/>
    <property type="match status" value="2"/>
</dbReference>
<dbReference type="SMART" id="SM01002">
    <property type="entry name" value="AlaDh_PNT_C"/>
    <property type="match status" value="1"/>
</dbReference>
<reference evidence="17 18" key="1">
    <citation type="submission" date="2019-06" db="EMBL/GenBank/DDBJ databases">
        <title>Genomic Encyclopedia of Type Strains, Phase IV (KMG-V): Genome sequencing to study the core and pangenomes of soil and plant-associated prokaryotes.</title>
        <authorList>
            <person name="Whitman W."/>
        </authorList>
    </citation>
    <scope>NUCLEOTIDE SEQUENCE [LARGE SCALE GENOMIC DNA]</scope>
    <source>
        <strain evidence="17 18">BR 11796</strain>
    </source>
</reference>
<sequence length="391" mass="41325">MKIAIPRERRAGENRVAASPETVKKLKALSLEVVVETGAGLGSNLPDRVYQDAGAEIAPDAASALADADIVLKVQRPLLAGEGDLDELALIKRGALLFAILNPYNSRDHVAAYAAAGVNAFAMEFMPRITRAQVMDVLSSQANLAGYKAVVDAASEYGRAYPMMMTAAGTVPPARAFIMGVGVAGLQAIATAKRLGAIVSATDVRPAVKEQVQSLGGSFVAVENDEFKQAETAGGYAKEMSDDYKRQQAALVAEHIKKQDIVITTALIPGRKAPILVTREHVASMKPGSVLIDLAVEQGGNVEGSELGKVVVTDNGVKIVGHANYPSRIAESASLLYAKNLLALLQSLHDKDPEDNTKGRVTLNWDDEIVKAIALTRDGQVVHPAFAGQTV</sequence>
<dbReference type="InterPro" id="IPR036291">
    <property type="entry name" value="NAD(P)-bd_dom_sf"/>
</dbReference>
<dbReference type="GO" id="GO:0006740">
    <property type="term" value="P:NADPH regeneration"/>
    <property type="evidence" value="ECO:0007669"/>
    <property type="project" value="TreeGrafter"/>
</dbReference>
<proteinExistence type="inferred from homology"/>
<dbReference type="EMBL" id="VITF01000019">
    <property type="protein sequence ID" value="TWA60718.1"/>
    <property type="molecule type" value="Genomic_DNA"/>
</dbReference>
<dbReference type="Pfam" id="PF01262">
    <property type="entry name" value="AlaDh_PNT_C"/>
    <property type="match status" value="1"/>
</dbReference>
<evidence type="ECO:0000256" key="4">
    <source>
        <dbReference type="ARBA" id="ARBA00022741"/>
    </source>
</evidence>
<dbReference type="GO" id="GO:0005886">
    <property type="term" value="C:plasma membrane"/>
    <property type="evidence" value="ECO:0007669"/>
    <property type="project" value="TreeGrafter"/>
</dbReference>
<dbReference type="SUPFAM" id="SSF51735">
    <property type="entry name" value="NAD(P)-binding Rossmann-fold domains"/>
    <property type="match status" value="1"/>
</dbReference>